<dbReference type="InterPro" id="IPR049730">
    <property type="entry name" value="SNF2/RAD54-like_C"/>
</dbReference>
<evidence type="ECO:0000256" key="5">
    <source>
        <dbReference type="SAM" id="MobiDB-lite"/>
    </source>
</evidence>
<feature type="region of interest" description="Disordered" evidence="5">
    <location>
        <begin position="1"/>
        <end position="24"/>
    </location>
</feature>
<evidence type="ECO:0000313" key="8">
    <source>
        <dbReference type="EMBL" id="CAG7604435.1"/>
    </source>
</evidence>
<reference evidence="8" key="1">
    <citation type="submission" date="2021-06" db="EMBL/GenBank/DDBJ databases">
        <authorList>
            <person name="Criscuolo A."/>
        </authorList>
    </citation>
    <scope>NUCLEOTIDE SEQUENCE</scope>
    <source>
        <strain evidence="8">CIP111803</strain>
    </source>
</reference>
<dbReference type="RefSeq" id="WP_218114361.1">
    <property type="nucleotide sequence ID" value="NZ_CAJVAP010000006.1"/>
</dbReference>
<dbReference type="GO" id="GO:0031297">
    <property type="term" value="P:replication fork processing"/>
    <property type="evidence" value="ECO:0007669"/>
    <property type="project" value="TreeGrafter"/>
</dbReference>
<evidence type="ECO:0000259" key="6">
    <source>
        <dbReference type="PROSITE" id="PS51192"/>
    </source>
</evidence>
<name>A0A916JVY6_9MICO</name>
<dbReference type="InterPro" id="IPR014001">
    <property type="entry name" value="Helicase_ATP-bd"/>
</dbReference>
<gene>
    <name evidence="8" type="primary">rapA</name>
    <name evidence="8" type="ORF">LEUCIP111803_00737</name>
</gene>
<organism evidence="8 9">
    <name type="scientific">Leucobacter soli</name>
    <dbReference type="NCBI Taxonomy" id="2812850"/>
    <lineage>
        <taxon>Bacteria</taxon>
        <taxon>Bacillati</taxon>
        <taxon>Actinomycetota</taxon>
        <taxon>Actinomycetes</taxon>
        <taxon>Micrococcales</taxon>
        <taxon>Microbacteriaceae</taxon>
        <taxon>Leucobacter</taxon>
    </lineage>
</organism>
<dbReference type="CDD" id="cd18793">
    <property type="entry name" value="SF2_C_SNF"/>
    <property type="match status" value="1"/>
</dbReference>
<dbReference type="SMART" id="SM00487">
    <property type="entry name" value="DEXDc"/>
    <property type="match status" value="1"/>
</dbReference>
<evidence type="ECO:0000256" key="4">
    <source>
        <dbReference type="ARBA" id="ARBA00022840"/>
    </source>
</evidence>
<feature type="domain" description="Helicase ATP-binding" evidence="6">
    <location>
        <begin position="236"/>
        <end position="397"/>
    </location>
</feature>
<dbReference type="PANTHER" id="PTHR45766:SF3">
    <property type="entry name" value="DNA ANNEALING HELICASE AND ENDONUCLEASE ZRANB3"/>
    <property type="match status" value="1"/>
</dbReference>
<protein>
    <submittedName>
        <fullName evidence="8">RNA polymerase-associated protein RapA</fullName>
        <ecNumber evidence="8">3.6.4.-</ecNumber>
    </submittedName>
</protein>
<dbReference type="Proteomes" id="UP000693892">
    <property type="component" value="Unassembled WGS sequence"/>
</dbReference>
<feature type="compositionally biased region" description="Basic residues" evidence="5">
    <location>
        <begin position="10"/>
        <end position="21"/>
    </location>
</feature>
<dbReference type="PROSITE" id="PS51192">
    <property type="entry name" value="HELICASE_ATP_BIND_1"/>
    <property type="match status" value="1"/>
</dbReference>
<proteinExistence type="predicted"/>
<dbReference type="PANTHER" id="PTHR45766">
    <property type="entry name" value="DNA ANNEALING HELICASE AND ENDONUCLEASE ZRANB3 FAMILY MEMBER"/>
    <property type="match status" value="1"/>
</dbReference>
<dbReference type="Pfam" id="PF00176">
    <property type="entry name" value="SNF2-rel_dom"/>
    <property type="match status" value="1"/>
</dbReference>
<evidence type="ECO:0000256" key="1">
    <source>
        <dbReference type="ARBA" id="ARBA00022741"/>
    </source>
</evidence>
<dbReference type="AlphaFoldDB" id="A0A916JVY6"/>
<dbReference type="EC" id="3.6.4.-" evidence="8"/>
<evidence type="ECO:0000313" key="9">
    <source>
        <dbReference type="Proteomes" id="UP000693892"/>
    </source>
</evidence>
<evidence type="ECO:0000259" key="7">
    <source>
        <dbReference type="PROSITE" id="PS51194"/>
    </source>
</evidence>
<keyword evidence="9" id="KW-1185">Reference proteome</keyword>
<evidence type="ECO:0000256" key="3">
    <source>
        <dbReference type="ARBA" id="ARBA00022806"/>
    </source>
</evidence>
<feature type="domain" description="Helicase C-terminal" evidence="7">
    <location>
        <begin position="538"/>
        <end position="697"/>
    </location>
</feature>
<dbReference type="EMBL" id="CAJVAP010000006">
    <property type="protein sequence ID" value="CAG7604435.1"/>
    <property type="molecule type" value="Genomic_DNA"/>
</dbReference>
<dbReference type="CDD" id="cd17919">
    <property type="entry name" value="DEXHc_Snf"/>
    <property type="match status" value="1"/>
</dbReference>
<dbReference type="GO" id="GO:0005524">
    <property type="term" value="F:ATP binding"/>
    <property type="evidence" value="ECO:0007669"/>
    <property type="project" value="UniProtKB-KW"/>
</dbReference>
<keyword evidence="2 8" id="KW-0378">Hydrolase</keyword>
<dbReference type="GO" id="GO:0016787">
    <property type="term" value="F:hydrolase activity"/>
    <property type="evidence" value="ECO:0007669"/>
    <property type="project" value="UniProtKB-KW"/>
</dbReference>
<dbReference type="GO" id="GO:0004386">
    <property type="term" value="F:helicase activity"/>
    <property type="evidence" value="ECO:0007669"/>
    <property type="project" value="UniProtKB-KW"/>
</dbReference>
<keyword evidence="3" id="KW-0347">Helicase</keyword>
<dbReference type="Pfam" id="PF00271">
    <property type="entry name" value="Helicase_C"/>
    <property type="match status" value="1"/>
</dbReference>
<evidence type="ECO:0000256" key="2">
    <source>
        <dbReference type="ARBA" id="ARBA00022801"/>
    </source>
</evidence>
<dbReference type="GO" id="GO:0004520">
    <property type="term" value="F:DNA endonuclease activity"/>
    <property type="evidence" value="ECO:0007669"/>
    <property type="project" value="TreeGrafter"/>
</dbReference>
<comment type="caution">
    <text evidence="8">The sequence shown here is derived from an EMBL/GenBank/DDBJ whole genome shotgun (WGS) entry which is preliminary data.</text>
</comment>
<accession>A0A916JVY6</accession>
<dbReference type="SMART" id="SM00490">
    <property type="entry name" value="HELICc"/>
    <property type="match status" value="1"/>
</dbReference>
<dbReference type="InterPro" id="IPR001650">
    <property type="entry name" value="Helicase_C-like"/>
</dbReference>
<keyword evidence="1" id="KW-0547">Nucleotide-binding</keyword>
<keyword evidence="4" id="KW-0067">ATP-binding</keyword>
<sequence>MATTTATRAGRSRGQARKRHTHNEGIIPLLARAVREVEASAQRGKASPANRTKFHVIALLMREERARVKTDESVGDAERAETLKRLDGVASILAKTAARDTSLITLLEPAAPVSEAARMLKRKMIAQAGIELADAEPEPEPSKAIVPAELAERQVEPQGIDARILANPFLAPDPTSTRKPTPVVRLANWELLGPLLKSFEQGGGGSACMQLPEPPVPDRLAPPGLELMAHQARFLASVREGHRSFLLADEPGLGKTAQSVIAASVADAYPLLVVVPNVVKMNWAREVQRWTPQRRVTVIHGDGDDIDAFADVFVVNYDILDRHLSWISRFGFRGMVVDEAHMIKNVQSQRSRNVLAISERIRERVPGGRPLLLALTGTPLINDIDDFRAIWRFLGWADAEKPGPELMAKLEHSGYTPADAPFYPAARQSVVDMGIVRRRKIDVAADLPAKRVVDLPVELDDDLGRGIREAEQQLAAKLVARYTTIKAGKLGRELSDESIIRMVCAQELEDSNGSTSGINVFTMVRQIGQAKAGLAADYAAQLARSVGKVVFFAKHIDVMDRAEAAFAERGLGTVSIRGDQTATSRQEQIDAFNNDPEVAVAVCSLTAAGVGVNLQAASDVVLAELSWTDAEQTQAIDRVHRIGQEEPVTAWRIVAAQTIDARIAELIDAKAGLAARALDGAAAPAEDADPVQLLALISVLKGALAQR</sequence>
<dbReference type="GO" id="GO:0006281">
    <property type="term" value="P:DNA repair"/>
    <property type="evidence" value="ECO:0007669"/>
    <property type="project" value="TreeGrafter"/>
</dbReference>
<dbReference type="PROSITE" id="PS51194">
    <property type="entry name" value="HELICASE_CTER"/>
    <property type="match status" value="1"/>
</dbReference>
<dbReference type="InterPro" id="IPR000330">
    <property type="entry name" value="SNF2_N"/>
</dbReference>